<name>A0A4Y2FDA5_ARAVE</name>
<reference evidence="1 2" key="1">
    <citation type="journal article" date="2019" name="Sci. Rep.">
        <title>Orb-weaving spider Araneus ventricosus genome elucidates the spidroin gene catalogue.</title>
        <authorList>
            <person name="Kono N."/>
            <person name="Nakamura H."/>
            <person name="Ohtoshi R."/>
            <person name="Moran D.A.P."/>
            <person name="Shinohara A."/>
            <person name="Yoshida Y."/>
            <person name="Fujiwara M."/>
            <person name="Mori M."/>
            <person name="Tomita M."/>
            <person name="Arakawa K."/>
        </authorList>
    </citation>
    <scope>NUCLEOTIDE SEQUENCE [LARGE SCALE GENOMIC DNA]</scope>
</reference>
<evidence type="ECO:0000313" key="1">
    <source>
        <dbReference type="EMBL" id="GBM38255.1"/>
    </source>
</evidence>
<dbReference type="Proteomes" id="UP000499080">
    <property type="component" value="Unassembled WGS sequence"/>
</dbReference>
<evidence type="ECO:0000313" key="2">
    <source>
        <dbReference type="Proteomes" id="UP000499080"/>
    </source>
</evidence>
<proteinExistence type="predicted"/>
<keyword evidence="2" id="KW-1185">Reference proteome</keyword>
<gene>
    <name evidence="1" type="ORF">AVEN_47348_1</name>
</gene>
<comment type="caution">
    <text evidence="1">The sequence shown here is derived from an EMBL/GenBank/DDBJ whole genome shotgun (WGS) entry which is preliminary data.</text>
</comment>
<sequence>MTSLEWRRRRMAASRECAAPRTPQNRAIYSEREDHKLFRRFHLVLPPPNHVVRTARWRARCPSTVTKSSDSVINQGGLDLSYYTCCYFRIRSERCTE</sequence>
<dbReference type="EMBL" id="BGPR01000863">
    <property type="protein sequence ID" value="GBM38255.1"/>
    <property type="molecule type" value="Genomic_DNA"/>
</dbReference>
<organism evidence="1 2">
    <name type="scientific">Araneus ventricosus</name>
    <name type="common">Orbweaver spider</name>
    <name type="synonym">Epeira ventricosa</name>
    <dbReference type="NCBI Taxonomy" id="182803"/>
    <lineage>
        <taxon>Eukaryota</taxon>
        <taxon>Metazoa</taxon>
        <taxon>Ecdysozoa</taxon>
        <taxon>Arthropoda</taxon>
        <taxon>Chelicerata</taxon>
        <taxon>Arachnida</taxon>
        <taxon>Araneae</taxon>
        <taxon>Araneomorphae</taxon>
        <taxon>Entelegynae</taxon>
        <taxon>Araneoidea</taxon>
        <taxon>Araneidae</taxon>
        <taxon>Araneus</taxon>
    </lineage>
</organism>
<protein>
    <submittedName>
        <fullName evidence="1">Uncharacterized protein</fullName>
    </submittedName>
</protein>
<accession>A0A4Y2FDA5</accession>
<dbReference type="AlphaFoldDB" id="A0A4Y2FDA5"/>